<dbReference type="Proteomes" id="UP000316541">
    <property type="component" value="Unassembled WGS sequence"/>
</dbReference>
<keyword evidence="2" id="KW-0560">Oxidoreductase</keyword>
<sequence>MSETVIRVGDQHATFINVFDVDPSQQQELIAILDEGAEKVMRHRPGFISVNILASLDGSRVVNLAQWRSPDDIKATAGDPEAQVFAKRAAEIAKAAPQAYKVVSVHHA</sequence>
<accession>A0A544YKH0</accession>
<reference evidence="2 3" key="1">
    <citation type="submission" date="2019-07" db="EMBL/GenBank/DDBJ databases">
        <title>Microbispora hainanensis DSM 45428.</title>
        <authorList>
            <person name="Thawai C."/>
        </authorList>
    </citation>
    <scope>NUCLEOTIDE SEQUENCE [LARGE SCALE GENOMIC DNA]</scope>
    <source>
        <strain evidence="2 3">DSM 45428</strain>
    </source>
</reference>
<proteinExistence type="predicted"/>
<dbReference type="GO" id="GO:0004497">
    <property type="term" value="F:monooxygenase activity"/>
    <property type="evidence" value="ECO:0007669"/>
    <property type="project" value="UniProtKB-KW"/>
</dbReference>
<dbReference type="PROSITE" id="PS51725">
    <property type="entry name" value="ABM"/>
    <property type="match status" value="1"/>
</dbReference>
<evidence type="ECO:0000313" key="2">
    <source>
        <dbReference type="EMBL" id="TQS17273.1"/>
    </source>
</evidence>
<dbReference type="InterPro" id="IPR007138">
    <property type="entry name" value="ABM_dom"/>
</dbReference>
<evidence type="ECO:0000313" key="3">
    <source>
        <dbReference type="Proteomes" id="UP000316541"/>
    </source>
</evidence>
<dbReference type="InterPro" id="IPR011008">
    <property type="entry name" value="Dimeric_a/b-barrel"/>
</dbReference>
<comment type="caution">
    <text evidence="2">The sequence shown here is derived from an EMBL/GenBank/DDBJ whole genome shotgun (WGS) entry which is preliminary data.</text>
</comment>
<organism evidence="2 3">
    <name type="scientific">Microbispora hainanensis</name>
    <dbReference type="NCBI Taxonomy" id="568844"/>
    <lineage>
        <taxon>Bacteria</taxon>
        <taxon>Bacillati</taxon>
        <taxon>Actinomycetota</taxon>
        <taxon>Actinomycetes</taxon>
        <taxon>Streptosporangiales</taxon>
        <taxon>Streptosporangiaceae</taxon>
        <taxon>Microbispora</taxon>
    </lineage>
</organism>
<protein>
    <submittedName>
        <fullName evidence="2">Antibiotic biosynthesis monooxygenase</fullName>
    </submittedName>
</protein>
<dbReference type="AlphaFoldDB" id="A0A544YKH0"/>
<dbReference type="RefSeq" id="WP_142623691.1">
    <property type="nucleotide sequence ID" value="NZ_VIRM01000048.1"/>
</dbReference>
<dbReference type="Gene3D" id="3.30.70.100">
    <property type="match status" value="1"/>
</dbReference>
<feature type="domain" description="ABM" evidence="1">
    <location>
        <begin position="13"/>
        <end position="103"/>
    </location>
</feature>
<name>A0A544YKH0_9ACTN</name>
<keyword evidence="2" id="KW-0503">Monooxygenase</keyword>
<gene>
    <name evidence="2" type="ORF">FLX08_30375</name>
</gene>
<dbReference type="EMBL" id="VIRM01000048">
    <property type="protein sequence ID" value="TQS17273.1"/>
    <property type="molecule type" value="Genomic_DNA"/>
</dbReference>
<dbReference type="SUPFAM" id="SSF54909">
    <property type="entry name" value="Dimeric alpha+beta barrel"/>
    <property type="match status" value="1"/>
</dbReference>
<dbReference type="Pfam" id="PF03992">
    <property type="entry name" value="ABM"/>
    <property type="match status" value="1"/>
</dbReference>
<evidence type="ECO:0000259" key="1">
    <source>
        <dbReference type="PROSITE" id="PS51725"/>
    </source>
</evidence>